<name>A0ABQ2ZAL6_9GAMM</name>
<keyword evidence="9" id="KW-1185">Reference proteome</keyword>
<evidence type="ECO:0000256" key="4">
    <source>
        <dbReference type="ARBA" id="ARBA00022692"/>
    </source>
</evidence>
<dbReference type="PANTHER" id="PTHR43663:SF1">
    <property type="entry name" value="CHROMATE TRANSPORTER"/>
    <property type="match status" value="1"/>
</dbReference>
<keyword evidence="5 7" id="KW-1133">Transmembrane helix</keyword>
<feature type="transmembrane region" description="Helical" evidence="7">
    <location>
        <begin position="74"/>
        <end position="100"/>
    </location>
</feature>
<keyword evidence="4 7" id="KW-0812">Transmembrane</keyword>
<dbReference type="RefSeq" id="WP_189472144.1">
    <property type="nucleotide sequence ID" value="NZ_BMXS01000028.1"/>
</dbReference>
<protein>
    <submittedName>
        <fullName evidence="8">Transporter YwrA</fullName>
    </submittedName>
</protein>
<gene>
    <name evidence="8" type="primary">ywrA</name>
    <name evidence="8" type="ORF">GCM10007160_38500</name>
</gene>
<reference evidence="9" key="1">
    <citation type="journal article" date="2019" name="Int. J. Syst. Evol. Microbiol.">
        <title>The Global Catalogue of Microorganisms (GCM) 10K type strain sequencing project: providing services to taxonomists for standard genome sequencing and annotation.</title>
        <authorList>
            <consortium name="The Broad Institute Genomics Platform"/>
            <consortium name="The Broad Institute Genome Sequencing Center for Infectious Disease"/>
            <person name="Wu L."/>
            <person name="Ma J."/>
        </authorList>
    </citation>
    <scope>NUCLEOTIDE SEQUENCE [LARGE SCALE GENOMIC DNA]</scope>
    <source>
        <strain evidence="9">KCTC 22228</strain>
    </source>
</reference>
<comment type="caution">
    <text evidence="8">The sequence shown here is derived from an EMBL/GenBank/DDBJ whole genome shotgun (WGS) entry which is preliminary data.</text>
</comment>
<dbReference type="PANTHER" id="PTHR43663">
    <property type="entry name" value="CHROMATE TRANSPORT PROTEIN-RELATED"/>
    <property type="match status" value="1"/>
</dbReference>
<sequence>MSASQRRLFWAFLRIGLFGFGGGPSMIPLIRAEVVSRHGWLDDDEFADILAIANTLPGPIATKMPGYIGYRVGGIAGCLTAVIAVIGPTIVAMIALLGLFSRYRDVTWIQGMGQGVVPVVMVMMAQLTWDFWQKSRLTLGWLVSLALATCAGGLIYWLGVHPGWIIGAVLITALLRPTPRAVKGVAR</sequence>
<dbReference type="EMBL" id="BMXS01000028">
    <property type="protein sequence ID" value="GGY07361.1"/>
    <property type="molecule type" value="Genomic_DNA"/>
</dbReference>
<evidence type="ECO:0000256" key="7">
    <source>
        <dbReference type="SAM" id="Phobius"/>
    </source>
</evidence>
<evidence type="ECO:0000256" key="6">
    <source>
        <dbReference type="ARBA" id="ARBA00023136"/>
    </source>
</evidence>
<feature type="transmembrane region" description="Helical" evidence="7">
    <location>
        <begin position="112"/>
        <end position="129"/>
    </location>
</feature>
<keyword evidence="6 7" id="KW-0472">Membrane</keyword>
<evidence type="ECO:0000313" key="8">
    <source>
        <dbReference type="EMBL" id="GGY07361.1"/>
    </source>
</evidence>
<evidence type="ECO:0000256" key="3">
    <source>
        <dbReference type="ARBA" id="ARBA00022475"/>
    </source>
</evidence>
<dbReference type="InterPro" id="IPR052518">
    <property type="entry name" value="CHR_Transporter"/>
</dbReference>
<keyword evidence="3" id="KW-1003">Cell membrane</keyword>
<evidence type="ECO:0000256" key="2">
    <source>
        <dbReference type="ARBA" id="ARBA00005262"/>
    </source>
</evidence>
<evidence type="ECO:0000256" key="1">
    <source>
        <dbReference type="ARBA" id="ARBA00004651"/>
    </source>
</evidence>
<evidence type="ECO:0000313" key="9">
    <source>
        <dbReference type="Proteomes" id="UP000653056"/>
    </source>
</evidence>
<proteinExistence type="inferred from homology"/>
<comment type="subcellular location">
    <subcellularLocation>
        <location evidence="1">Cell membrane</location>
        <topology evidence="1">Multi-pass membrane protein</topology>
    </subcellularLocation>
</comment>
<accession>A0ABQ2ZAL6</accession>
<feature type="transmembrane region" description="Helical" evidence="7">
    <location>
        <begin position="141"/>
        <end position="174"/>
    </location>
</feature>
<comment type="similarity">
    <text evidence="2">Belongs to the chromate ion transporter (CHR) (TC 2.A.51) family.</text>
</comment>
<organism evidence="8 9">
    <name type="scientific">Litchfieldella qijiaojingensis</name>
    <dbReference type="NCBI Taxonomy" id="980347"/>
    <lineage>
        <taxon>Bacteria</taxon>
        <taxon>Pseudomonadati</taxon>
        <taxon>Pseudomonadota</taxon>
        <taxon>Gammaproteobacteria</taxon>
        <taxon>Oceanospirillales</taxon>
        <taxon>Halomonadaceae</taxon>
        <taxon>Litchfieldella</taxon>
    </lineage>
</organism>
<evidence type="ECO:0000256" key="5">
    <source>
        <dbReference type="ARBA" id="ARBA00022989"/>
    </source>
</evidence>
<dbReference type="InterPro" id="IPR003370">
    <property type="entry name" value="Chromate_transpt"/>
</dbReference>
<dbReference type="Pfam" id="PF02417">
    <property type="entry name" value="Chromate_transp"/>
    <property type="match status" value="1"/>
</dbReference>
<dbReference type="Proteomes" id="UP000653056">
    <property type="component" value="Unassembled WGS sequence"/>
</dbReference>